<dbReference type="Pfam" id="PF05866">
    <property type="entry name" value="RusA"/>
    <property type="match status" value="1"/>
</dbReference>
<dbReference type="SUPFAM" id="SSF103084">
    <property type="entry name" value="Holliday junction resolvase RusA"/>
    <property type="match status" value="1"/>
</dbReference>
<evidence type="ECO:0000313" key="2">
    <source>
        <dbReference type="Proteomes" id="UP001400965"/>
    </source>
</evidence>
<dbReference type="Proteomes" id="UP001400965">
    <property type="component" value="Unassembled WGS sequence"/>
</dbReference>
<dbReference type="Gene3D" id="3.30.1330.70">
    <property type="entry name" value="Holliday junction resolvase RusA"/>
    <property type="match status" value="1"/>
</dbReference>
<organism evidence="1 2">
    <name type="scientific">Paraclostridium tenue</name>
    <dbReference type="NCBI Taxonomy" id="1737"/>
    <lineage>
        <taxon>Bacteria</taxon>
        <taxon>Bacillati</taxon>
        <taxon>Bacillota</taxon>
        <taxon>Clostridia</taxon>
        <taxon>Peptostreptococcales</taxon>
        <taxon>Peptostreptococcaceae</taxon>
        <taxon>Paraclostridium</taxon>
    </lineage>
</organism>
<accession>A0ABN1LXZ0</accession>
<reference evidence="1 2" key="1">
    <citation type="journal article" date="2019" name="Int. J. Syst. Evol. Microbiol.">
        <title>The Global Catalogue of Microorganisms (GCM) 10K type strain sequencing project: providing services to taxonomists for standard genome sequencing and annotation.</title>
        <authorList>
            <consortium name="The Broad Institute Genomics Platform"/>
            <consortium name="The Broad Institute Genome Sequencing Center for Infectious Disease"/>
            <person name="Wu L."/>
            <person name="Ma J."/>
        </authorList>
    </citation>
    <scope>NUCLEOTIDE SEQUENCE [LARGE SCALE GENOMIC DNA]</scope>
    <source>
        <strain evidence="1 2">JCM 6486</strain>
    </source>
</reference>
<name>A0ABN1LXZ0_9FIRM</name>
<protein>
    <submittedName>
        <fullName evidence="1">RusA family crossover junction endodeoxyribonuclease</fullName>
    </submittedName>
</protein>
<keyword evidence="2" id="KW-1185">Reference proteome</keyword>
<comment type="caution">
    <text evidence="1">The sequence shown here is derived from an EMBL/GenBank/DDBJ whole genome shotgun (WGS) entry which is preliminary data.</text>
</comment>
<dbReference type="RefSeq" id="WP_346041649.1">
    <property type="nucleotide sequence ID" value="NZ_BAAACP010000002.1"/>
</dbReference>
<dbReference type="EMBL" id="BAAACP010000002">
    <property type="protein sequence ID" value="GAA0861741.1"/>
    <property type="molecule type" value="Genomic_DNA"/>
</dbReference>
<evidence type="ECO:0000313" key="1">
    <source>
        <dbReference type="EMBL" id="GAA0861741.1"/>
    </source>
</evidence>
<dbReference type="InterPro" id="IPR008822">
    <property type="entry name" value="Endonuclease_RusA-like"/>
</dbReference>
<proteinExistence type="predicted"/>
<gene>
    <name evidence="1" type="ORF">GCM10008917_04310</name>
</gene>
<sequence length="134" mass="15710">MKVNFTIDGEPIGKARPRVNTKTKRAYTPEKTKMYENYIKLLYKCQVQHYFEGYVRLTVIAYYSIAKSDSNKVKQQKRENILRPSKKPDIDNVYKLVADSLNTIAYKDDAAIVEGDFKKYYSDRPRVEVTIEKI</sequence>
<dbReference type="InterPro" id="IPR036614">
    <property type="entry name" value="RusA-like_sf"/>
</dbReference>